<comment type="caution">
    <text evidence="1">The sequence shown here is derived from an EMBL/GenBank/DDBJ whole genome shotgun (WGS) entry which is preliminary data.</text>
</comment>
<dbReference type="Proteomes" id="UP000722125">
    <property type="component" value="Unassembled WGS sequence"/>
</dbReference>
<evidence type="ECO:0000313" key="2">
    <source>
        <dbReference type="Proteomes" id="UP000722125"/>
    </source>
</evidence>
<dbReference type="EMBL" id="JAHBOH010000001">
    <property type="protein sequence ID" value="MBT0992976.1"/>
    <property type="molecule type" value="Genomic_DNA"/>
</dbReference>
<gene>
    <name evidence="1" type="ORF">KIN34_01550</name>
</gene>
<keyword evidence="2" id="KW-1185">Reference proteome</keyword>
<sequence length="156" mass="17134">MATFPLDEAIDLWRCREVGQIDKAFGKSVRTKSADGAWRNGEVLLDIEDPSGLGRRAEVYLYEVTGDADVVGFTVCCAPWCLARFPRRVHLWGVDLRWADGGVGLLDAGVPGGAVSAIEGPVLRPGIERLIHAAYQVRRRSIPFGREQGRPYGALR</sequence>
<organism evidence="1 2">
    <name type="scientific">Cellulomonas fulva</name>
    <dbReference type="NCBI Taxonomy" id="2835530"/>
    <lineage>
        <taxon>Bacteria</taxon>
        <taxon>Bacillati</taxon>
        <taxon>Actinomycetota</taxon>
        <taxon>Actinomycetes</taxon>
        <taxon>Micrococcales</taxon>
        <taxon>Cellulomonadaceae</taxon>
        <taxon>Cellulomonas</taxon>
    </lineage>
</organism>
<dbReference type="RefSeq" id="WP_214345957.1">
    <property type="nucleotide sequence ID" value="NZ_JAHBOH010000001.1"/>
</dbReference>
<proteinExistence type="predicted"/>
<reference evidence="1 2" key="1">
    <citation type="submission" date="2021-05" db="EMBL/GenBank/DDBJ databases">
        <title>Description of Cellulomonas sp. DKR-3 sp. nov.</title>
        <authorList>
            <person name="Dahal R.H."/>
            <person name="Chaudhary D.K."/>
        </authorList>
    </citation>
    <scope>NUCLEOTIDE SEQUENCE [LARGE SCALE GENOMIC DNA]</scope>
    <source>
        <strain evidence="1 2">DKR-3</strain>
    </source>
</reference>
<name>A0ABS5TV40_9CELL</name>
<evidence type="ECO:0008006" key="3">
    <source>
        <dbReference type="Google" id="ProtNLM"/>
    </source>
</evidence>
<accession>A0ABS5TV40</accession>
<protein>
    <recommendedName>
        <fullName evidence="3">DUF402 domain-containing protein</fullName>
    </recommendedName>
</protein>
<evidence type="ECO:0000313" key="1">
    <source>
        <dbReference type="EMBL" id="MBT0992976.1"/>
    </source>
</evidence>